<evidence type="ECO:0000256" key="1">
    <source>
        <dbReference type="ARBA" id="ARBA00022598"/>
    </source>
</evidence>
<feature type="domain" description="BPL/LPL catalytic" evidence="2">
    <location>
        <begin position="12"/>
        <end position="190"/>
    </location>
</feature>
<proteinExistence type="predicted"/>
<dbReference type="NCBIfam" id="TIGR00121">
    <property type="entry name" value="birA_ligase"/>
    <property type="match status" value="1"/>
</dbReference>
<evidence type="ECO:0000313" key="4">
    <source>
        <dbReference type="Proteomes" id="UP001501844"/>
    </source>
</evidence>
<dbReference type="Gene3D" id="3.30.930.10">
    <property type="entry name" value="Bira Bifunctional Protein, Domain 2"/>
    <property type="match status" value="1"/>
</dbReference>
<dbReference type="InterPro" id="IPR045864">
    <property type="entry name" value="aa-tRNA-synth_II/BPL/LPL"/>
</dbReference>
<dbReference type="RefSeq" id="WP_345164645.1">
    <property type="nucleotide sequence ID" value="NZ_BAABGX010000002.1"/>
</dbReference>
<dbReference type="InterPro" id="IPR004143">
    <property type="entry name" value="BPL_LPL_catalytic"/>
</dbReference>
<dbReference type="InterPro" id="IPR004408">
    <property type="entry name" value="Biotin_CoA_COase_ligase"/>
</dbReference>
<dbReference type="PANTHER" id="PTHR12835">
    <property type="entry name" value="BIOTIN PROTEIN LIGASE"/>
    <property type="match status" value="1"/>
</dbReference>
<protein>
    <submittedName>
        <fullName evidence="3">Biotin--[acetyl-CoA-carboxylase] ligase</fullName>
    </submittedName>
</protein>
<sequence>MSLQNLSLNTLFVGQQLLFLPECASTNTVAQELVNKNDATDGCVIIAGAQTGGRGQRGNTWDVEPDKNITLSLVLKPTFLEATQQFALNIAVSLAALDLLKSHLPEGAKIKWPNDLYHQNLKVGGILIENAISGRFLQHSIIGIGINVNQVTFQHDRATSFALLAGKEFSLQTMVTQLLQNLERRYLALRAGAHDQQKQEFLKQLFRYQEWHPFEVEGQRVMGQIAGVDAVGRLAVIVEQKLKFFQFQEIKYLF</sequence>
<evidence type="ECO:0000313" key="3">
    <source>
        <dbReference type="EMBL" id="GAA4303960.1"/>
    </source>
</evidence>
<dbReference type="CDD" id="cd16442">
    <property type="entry name" value="BPL"/>
    <property type="match status" value="1"/>
</dbReference>
<accession>A0ABP8FHH0</accession>
<name>A0ABP8FHH0_9BACT</name>
<keyword evidence="1 3" id="KW-0436">Ligase</keyword>
<dbReference type="EMBL" id="BAABGX010000002">
    <property type="protein sequence ID" value="GAA4303960.1"/>
    <property type="molecule type" value="Genomic_DNA"/>
</dbReference>
<dbReference type="GO" id="GO:0016874">
    <property type="term" value="F:ligase activity"/>
    <property type="evidence" value="ECO:0007669"/>
    <property type="project" value="UniProtKB-KW"/>
</dbReference>
<reference evidence="4" key="1">
    <citation type="journal article" date="2019" name="Int. J. Syst. Evol. Microbiol.">
        <title>The Global Catalogue of Microorganisms (GCM) 10K type strain sequencing project: providing services to taxonomists for standard genome sequencing and annotation.</title>
        <authorList>
            <consortium name="The Broad Institute Genomics Platform"/>
            <consortium name="The Broad Institute Genome Sequencing Center for Infectious Disease"/>
            <person name="Wu L."/>
            <person name="Ma J."/>
        </authorList>
    </citation>
    <scope>NUCLEOTIDE SEQUENCE [LARGE SCALE GENOMIC DNA]</scope>
    <source>
        <strain evidence="4">JCM 17917</strain>
    </source>
</reference>
<organism evidence="3 4">
    <name type="scientific">Nibribacter koreensis</name>
    <dbReference type="NCBI Taxonomy" id="1084519"/>
    <lineage>
        <taxon>Bacteria</taxon>
        <taxon>Pseudomonadati</taxon>
        <taxon>Bacteroidota</taxon>
        <taxon>Cytophagia</taxon>
        <taxon>Cytophagales</taxon>
        <taxon>Hymenobacteraceae</taxon>
        <taxon>Nibribacter</taxon>
    </lineage>
</organism>
<evidence type="ECO:0000259" key="2">
    <source>
        <dbReference type="PROSITE" id="PS51733"/>
    </source>
</evidence>
<comment type="caution">
    <text evidence="3">The sequence shown here is derived from an EMBL/GenBank/DDBJ whole genome shotgun (WGS) entry which is preliminary data.</text>
</comment>
<dbReference type="Pfam" id="PF03099">
    <property type="entry name" value="BPL_LplA_LipB"/>
    <property type="match status" value="1"/>
</dbReference>
<dbReference type="PANTHER" id="PTHR12835:SF5">
    <property type="entry name" value="BIOTIN--PROTEIN LIGASE"/>
    <property type="match status" value="1"/>
</dbReference>
<dbReference type="Proteomes" id="UP001501844">
    <property type="component" value="Unassembled WGS sequence"/>
</dbReference>
<dbReference type="PROSITE" id="PS51733">
    <property type="entry name" value="BPL_LPL_CATALYTIC"/>
    <property type="match status" value="1"/>
</dbReference>
<keyword evidence="4" id="KW-1185">Reference proteome</keyword>
<gene>
    <name evidence="3" type="ORF">GCM10023183_16980</name>
</gene>
<dbReference type="SUPFAM" id="SSF55681">
    <property type="entry name" value="Class II aaRS and biotin synthetases"/>
    <property type="match status" value="1"/>
</dbReference>